<evidence type="ECO:0000313" key="1">
    <source>
        <dbReference type="EMBL" id="MED6198424.1"/>
    </source>
</evidence>
<reference evidence="1 2" key="1">
    <citation type="journal article" date="2023" name="Plants (Basel)">
        <title>Bridging the Gap: Combining Genomics and Transcriptomics Approaches to Understand Stylosanthes scabra, an Orphan Legume from the Brazilian Caatinga.</title>
        <authorList>
            <person name="Ferreira-Neto J.R.C."/>
            <person name="da Silva M.D."/>
            <person name="Binneck E."/>
            <person name="de Melo N.F."/>
            <person name="da Silva R.H."/>
            <person name="de Melo A.L.T.M."/>
            <person name="Pandolfi V."/>
            <person name="Bustamante F.O."/>
            <person name="Brasileiro-Vidal A.C."/>
            <person name="Benko-Iseppon A.M."/>
        </authorList>
    </citation>
    <scope>NUCLEOTIDE SEQUENCE [LARGE SCALE GENOMIC DNA]</scope>
    <source>
        <tissue evidence="1">Leaves</tissue>
    </source>
</reference>
<dbReference type="Proteomes" id="UP001341840">
    <property type="component" value="Unassembled WGS sequence"/>
</dbReference>
<gene>
    <name evidence="1" type="ORF">PIB30_066170</name>
</gene>
<evidence type="ECO:0008006" key="3">
    <source>
        <dbReference type="Google" id="ProtNLM"/>
    </source>
</evidence>
<sequence length="135" mass="16122">MTTYQAYFSRRVLCSRRLILPRSDDRAREHFDKASFGHVAYLLPFEHDWTLASTLLDRWRSESHTFHLPGGEMTIIHSLSRMCHTSSESHTFHLLGWIGHEQRNDVLEIRLRHWRQVLNNLSPYGLMDYRQFPVE</sequence>
<accession>A0ABU6XK37</accession>
<dbReference type="EMBL" id="JASCZI010212119">
    <property type="protein sequence ID" value="MED6198424.1"/>
    <property type="molecule type" value="Genomic_DNA"/>
</dbReference>
<comment type="caution">
    <text evidence="1">The sequence shown here is derived from an EMBL/GenBank/DDBJ whole genome shotgun (WGS) entry which is preliminary data.</text>
</comment>
<name>A0ABU6XK37_9FABA</name>
<protein>
    <recommendedName>
        <fullName evidence="3">Aminotransferase-like plant mobile domain-containing protein</fullName>
    </recommendedName>
</protein>
<organism evidence="1 2">
    <name type="scientific">Stylosanthes scabra</name>
    <dbReference type="NCBI Taxonomy" id="79078"/>
    <lineage>
        <taxon>Eukaryota</taxon>
        <taxon>Viridiplantae</taxon>
        <taxon>Streptophyta</taxon>
        <taxon>Embryophyta</taxon>
        <taxon>Tracheophyta</taxon>
        <taxon>Spermatophyta</taxon>
        <taxon>Magnoliopsida</taxon>
        <taxon>eudicotyledons</taxon>
        <taxon>Gunneridae</taxon>
        <taxon>Pentapetalae</taxon>
        <taxon>rosids</taxon>
        <taxon>fabids</taxon>
        <taxon>Fabales</taxon>
        <taxon>Fabaceae</taxon>
        <taxon>Papilionoideae</taxon>
        <taxon>50 kb inversion clade</taxon>
        <taxon>dalbergioids sensu lato</taxon>
        <taxon>Dalbergieae</taxon>
        <taxon>Pterocarpus clade</taxon>
        <taxon>Stylosanthes</taxon>
    </lineage>
</organism>
<proteinExistence type="predicted"/>
<keyword evidence="2" id="KW-1185">Reference proteome</keyword>
<evidence type="ECO:0000313" key="2">
    <source>
        <dbReference type="Proteomes" id="UP001341840"/>
    </source>
</evidence>